<gene>
    <name evidence="2" type="primary">nifK1</name>
    <name evidence="2" type="ORF">MOTE_04030</name>
</gene>
<dbReference type="InterPro" id="IPR000510">
    <property type="entry name" value="Nase/OxRdtase_comp1"/>
</dbReference>
<dbReference type="PANTHER" id="PTHR42956:SF1">
    <property type="entry name" value="NITROGENASE IRON-MOLYBDENUM COFACTOR BIOSYNTHESIS PROTEIN NIFE"/>
    <property type="match status" value="1"/>
</dbReference>
<protein>
    <submittedName>
        <fullName evidence="2">Nitrogenase molybdenum-iron protein beta chain</fullName>
        <ecNumber evidence="2">1.18.6.1</ecNumber>
    </submittedName>
</protein>
<dbReference type="SUPFAM" id="SSF53807">
    <property type="entry name" value="Helical backbone' metal receptor"/>
    <property type="match status" value="1"/>
</dbReference>
<dbReference type="Gene3D" id="3.40.50.1980">
    <property type="entry name" value="Nitrogenase molybdenum iron protein domain"/>
    <property type="match status" value="3"/>
</dbReference>
<dbReference type="InterPro" id="IPR049939">
    <property type="entry name" value="NifE-like"/>
</dbReference>
<dbReference type="GO" id="GO:0016163">
    <property type="term" value="F:nitrogenase activity"/>
    <property type="evidence" value="ECO:0007669"/>
    <property type="project" value="UniProtKB-EC"/>
</dbReference>
<dbReference type="PANTHER" id="PTHR42956">
    <property type="entry name" value="NITROGENASE IRON-MOLYBDENUM COFACTOR BIOSYNTHESIS PROTEIN NIFE"/>
    <property type="match status" value="1"/>
</dbReference>
<dbReference type="Proteomes" id="UP000182811">
    <property type="component" value="Unassembled WGS sequence"/>
</dbReference>
<dbReference type="AlphaFoldDB" id="A0A1J5P010"/>
<keyword evidence="2" id="KW-0560">Oxidoreductase</keyword>
<accession>A0A1J5P010</accession>
<dbReference type="Pfam" id="PF00148">
    <property type="entry name" value="Oxidored_nitro"/>
    <property type="match status" value="1"/>
</dbReference>
<comment type="caution">
    <text evidence="2">The sequence shown here is derived from an EMBL/GenBank/DDBJ whole genome shotgun (WGS) entry which is preliminary data.</text>
</comment>
<organism evidence="2 3">
    <name type="scientific">Neomoorella thermoacetica</name>
    <name type="common">Clostridium thermoaceticum</name>
    <dbReference type="NCBI Taxonomy" id="1525"/>
    <lineage>
        <taxon>Bacteria</taxon>
        <taxon>Bacillati</taxon>
        <taxon>Bacillota</taxon>
        <taxon>Clostridia</taxon>
        <taxon>Neomoorellales</taxon>
        <taxon>Neomoorellaceae</taxon>
        <taxon>Neomoorella</taxon>
    </lineage>
</organism>
<dbReference type="EMBL" id="MDDC01000003">
    <property type="protein sequence ID" value="OIQ60876.1"/>
    <property type="molecule type" value="Genomic_DNA"/>
</dbReference>
<name>A0A1J5P010_NEOTH</name>
<dbReference type="EC" id="1.18.6.1" evidence="2"/>
<evidence type="ECO:0000313" key="3">
    <source>
        <dbReference type="Proteomes" id="UP000182811"/>
    </source>
</evidence>
<sequence length="467" mass="51258">MDAIPLTRNFLVNNQLRWHGMTTGIIERPRFLCALGGALSTLNALPGAVPIIHASSGCGGNIYQAYNGGAGYLGSGYCGGLALPSSNVYEEEIVFGGENRLAEQIANTLKVVDGELYFVVTGCMTEMIGDDARAVASRFRDQGLPVLVADTGGFRGNSYQGYDIILQTLFRDFVARTSCQENKTLNLWGIVPGQDVFWKGNLQSLKTLLGNLGYQVNTFFGEGETLANLQNAARATLNIVVSDTYGIGAAKVFAEVHGVPYISVPLPIGPTATGQFLRTVGATLEIASKFVERLIRIEEDRYYSYYERLADIYNDIDLQRYAIVLGDANYAPALARFLADDLGWLPELAVVTDILDEHDRELVRQRFQDFQSGIQPRVVFDSNASRVAGYLNEYWLRNRGQRYYDALSPAFVLGSIYDRDLAETLGAAHLSVTFPVTNRIVLDRSYAGYSGGLRLTEDILSVLVAGR</sequence>
<evidence type="ECO:0000313" key="2">
    <source>
        <dbReference type="EMBL" id="OIQ60876.1"/>
    </source>
</evidence>
<feature type="domain" description="Nitrogenase/oxidoreductase component 1" evidence="1">
    <location>
        <begin position="33"/>
        <end position="463"/>
    </location>
</feature>
<reference evidence="2 3" key="1">
    <citation type="submission" date="2016-08" db="EMBL/GenBank/DDBJ databases">
        <title>Genome-based comparison of Moorella thermoacetic strains.</title>
        <authorList>
            <person name="Poehlein A."/>
            <person name="Bengelsdorf F.R."/>
            <person name="Esser C."/>
            <person name="Duerre P."/>
            <person name="Daniel R."/>
        </authorList>
    </citation>
    <scope>NUCLEOTIDE SEQUENCE [LARGE SCALE GENOMIC DNA]</scope>
    <source>
        <strain evidence="2 3">DSM 21394</strain>
    </source>
</reference>
<proteinExistence type="predicted"/>
<evidence type="ECO:0000259" key="1">
    <source>
        <dbReference type="Pfam" id="PF00148"/>
    </source>
</evidence>